<evidence type="ECO:0000313" key="2">
    <source>
        <dbReference type="Proteomes" id="UP000670947"/>
    </source>
</evidence>
<gene>
    <name evidence="1" type="ORF">I8J29_25730</name>
</gene>
<keyword evidence="2" id="KW-1185">Reference proteome</keyword>
<proteinExistence type="predicted"/>
<dbReference type="EMBL" id="JAGGDJ010000036">
    <property type="protein sequence ID" value="MBO7747593.1"/>
    <property type="molecule type" value="Genomic_DNA"/>
</dbReference>
<comment type="caution">
    <text evidence="1">The sequence shown here is derived from an EMBL/GenBank/DDBJ whole genome shotgun (WGS) entry which is preliminary data.</text>
</comment>
<accession>A0ABS3WH20</accession>
<evidence type="ECO:0000313" key="1">
    <source>
        <dbReference type="EMBL" id="MBO7747593.1"/>
    </source>
</evidence>
<sequence>MPATKTGERKLCKGCGASVHATEEQIERVLGKLALHPGDCVDDGRYGARLDQCAACPSLQYGTTCAHCGCFVRVRAKLAAKDCPRPGGSLWR</sequence>
<organism evidence="1 2">
    <name type="scientific">Paenibacillus artemisiicola</name>
    <dbReference type="NCBI Taxonomy" id="1172618"/>
    <lineage>
        <taxon>Bacteria</taxon>
        <taxon>Bacillati</taxon>
        <taxon>Bacillota</taxon>
        <taxon>Bacilli</taxon>
        <taxon>Bacillales</taxon>
        <taxon>Paenibacillaceae</taxon>
        <taxon>Paenibacillus</taxon>
    </lineage>
</organism>
<dbReference type="RefSeq" id="WP_208850240.1">
    <property type="nucleotide sequence ID" value="NZ_JAGGDJ010000036.1"/>
</dbReference>
<dbReference type="Proteomes" id="UP000670947">
    <property type="component" value="Unassembled WGS sequence"/>
</dbReference>
<name>A0ABS3WH20_9BACL</name>
<reference evidence="1 2" key="1">
    <citation type="submission" date="2021-03" db="EMBL/GenBank/DDBJ databases">
        <title>Paenibacillus artemisicola MWE-103 whole genome sequence.</title>
        <authorList>
            <person name="Ham Y.J."/>
        </authorList>
    </citation>
    <scope>NUCLEOTIDE SEQUENCE [LARGE SCALE GENOMIC DNA]</scope>
    <source>
        <strain evidence="1 2">MWE-103</strain>
    </source>
</reference>
<protein>
    <submittedName>
        <fullName evidence="1">Uncharacterized protein</fullName>
    </submittedName>
</protein>